<reference evidence="3" key="1">
    <citation type="journal article" date="2017" name="bioRxiv">
        <title>Comparative analysis of the genomes of Stylophora pistillata and Acropora digitifera provides evidence for extensive differences between species of corals.</title>
        <authorList>
            <person name="Voolstra C.R."/>
            <person name="Li Y."/>
            <person name="Liew Y.J."/>
            <person name="Baumgarten S."/>
            <person name="Zoccola D."/>
            <person name="Flot J.-F."/>
            <person name="Tambutte S."/>
            <person name="Allemand D."/>
            <person name="Aranda M."/>
        </authorList>
    </citation>
    <scope>NUCLEOTIDE SEQUENCE [LARGE SCALE GENOMIC DNA]</scope>
</reference>
<organism evidence="2 3">
    <name type="scientific">Stylophora pistillata</name>
    <name type="common">Smooth cauliflower coral</name>
    <dbReference type="NCBI Taxonomy" id="50429"/>
    <lineage>
        <taxon>Eukaryota</taxon>
        <taxon>Metazoa</taxon>
        <taxon>Cnidaria</taxon>
        <taxon>Anthozoa</taxon>
        <taxon>Hexacorallia</taxon>
        <taxon>Scleractinia</taxon>
        <taxon>Astrocoeniina</taxon>
        <taxon>Pocilloporidae</taxon>
        <taxon>Stylophora</taxon>
    </lineage>
</organism>
<dbReference type="AlphaFoldDB" id="A0A2B4RAC4"/>
<dbReference type="OrthoDB" id="5986186at2759"/>
<evidence type="ECO:0000313" key="3">
    <source>
        <dbReference type="Proteomes" id="UP000225706"/>
    </source>
</evidence>
<evidence type="ECO:0000313" key="2">
    <source>
        <dbReference type="EMBL" id="PFX13759.1"/>
    </source>
</evidence>
<keyword evidence="1" id="KW-0812">Transmembrane</keyword>
<name>A0A2B4RAC4_STYPI</name>
<proteinExistence type="predicted"/>
<protein>
    <submittedName>
        <fullName evidence="2">Uncharacterized protein</fullName>
    </submittedName>
</protein>
<comment type="caution">
    <text evidence="2">The sequence shown here is derived from an EMBL/GenBank/DDBJ whole genome shotgun (WGS) entry which is preliminary data.</text>
</comment>
<keyword evidence="1" id="KW-0472">Membrane</keyword>
<dbReference type="Proteomes" id="UP000225706">
    <property type="component" value="Unassembled WGS sequence"/>
</dbReference>
<sequence>MNNRPGGEAVIAVQERARIGGVEVSRQTVIAATDEGIVAVQVDSVGQVGGNRSALPLPGGRPALAGGPRYPTPAVSYEDERGCTDYCCLACDSDYKWYSLKGKGCFWFMVLLLFYLIVGTILLPFFIIYLVCLCICYPLGCCKDNDDTDRPLFRS</sequence>
<evidence type="ECO:0000256" key="1">
    <source>
        <dbReference type="SAM" id="Phobius"/>
    </source>
</evidence>
<accession>A0A2B4RAC4</accession>
<keyword evidence="1" id="KW-1133">Transmembrane helix</keyword>
<feature type="transmembrane region" description="Helical" evidence="1">
    <location>
        <begin position="106"/>
        <end position="131"/>
    </location>
</feature>
<dbReference type="EMBL" id="LSMT01000902">
    <property type="protein sequence ID" value="PFX13759.1"/>
    <property type="molecule type" value="Genomic_DNA"/>
</dbReference>
<keyword evidence="3" id="KW-1185">Reference proteome</keyword>
<gene>
    <name evidence="2" type="ORF">AWC38_SpisGene22133</name>
</gene>